<dbReference type="PANTHER" id="PTHR12110">
    <property type="entry name" value="HYDROXYPYRUVATE ISOMERASE"/>
    <property type="match status" value="1"/>
</dbReference>
<dbReference type="GO" id="GO:0016853">
    <property type="term" value="F:isomerase activity"/>
    <property type="evidence" value="ECO:0007669"/>
    <property type="project" value="UniProtKB-KW"/>
</dbReference>
<dbReference type="Gene3D" id="3.20.20.150">
    <property type="entry name" value="Divalent-metal-dependent TIM barrel enzymes"/>
    <property type="match status" value="1"/>
</dbReference>
<keyword evidence="2" id="KW-0413">Isomerase</keyword>
<evidence type="ECO:0000313" key="2">
    <source>
        <dbReference type="EMBL" id="MBB5319205.1"/>
    </source>
</evidence>
<dbReference type="InterPro" id="IPR013022">
    <property type="entry name" value="Xyl_isomerase-like_TIM-brl"/>
</dbReference>
<sequence>MRLGLFTPIFNGLSLDALLAELKKYPQIEALEIGSGGWPGSSHLDLEGMLASKEAARAFRSKLEDAGLTISALSCHGNPVHPKREIAGRDDELLRKTVRLAEQIHVPVVVTFSGCPGGSAQDVTPNWITAAWPPEFSEALAWQWEERLIPYWKGAAQFAKDAGVKVALEAHPGFCVYNPETVLKLRAAVGSSVGINLDPSHLWWQGIDIPAAIGALGEAIFHFHAKDVAINAAMRDVNGVLDTKSYREMAKRSWLFRSVGWGHGELEWKRIASALRLAGYDYVMSIEHEDALASTQEGLSSAIGMLSRVLLKEPPVEAWWA</sequence>
<evidence type="ECO:0000313" key="3">
    <source>
        <dbReference type="Proteomes" id="UP000568106"/>
    </source>
</evidence>
<dbReference type="SUPFAM" id="SSF51658">
    <property type="entry name" value="Xylose isomerase-like"/>
    <property type="match status" value="1"/>
</dbReference>
<feature type="domain" description="Xylose isomerase-like TIM barrel" evidence="1">
    <location>
        <begin position="52"/>
        <end position="299"/>
    </location>
</feature>
<name>A0A7W8IL50_9BACT</name>
<dbReference type="Proteomes" id="UP000568106">
    <property type="component" value="Unassembled WGS sequence"/>
</dbReference>
<gene>
    <name evidence="2" type="ORF">HDF09_003911</name>
</gene>
<dbReference type="PANTHER" id="PTHR12110:SF21">
    <property type="entry name" value="XYLOSE ISOMERASE-LIKE TIM BARREL DOMAIN-CONTAINING PROTEIN"/>
    <property type="match status" value="1"/>
</dbReference>
<dbReference type="InterPro" id="IPR050312">
    <property type="entry name" value="IolE/XylAMocC-like"/>
</dbReference>
<protein>
    <submittedName>
        <fullName evidence="2">Sugar phosphate isomerase/epimerase</fullName>
    </submittedName>
</protein>
<keyword evidence="3" id="KW-1185">Reference proteome</keyword>
<comment type="caution">
    <text evidence="2">The sequence shown here is derived from an EMBL/GenBank/DDBJ whole genome shotgun (WGS) entry which is preliminary data.</text>
</comment>
<dbReference type="AlphaFoldDB" id="A0A7W8IL50"/>
<accession>A0A7W8IL50</accession>
<reference evidence="2" key="1">
    <citation type="submission" date="2020-08" db="EMBL/GenBank/DDBJ databases">
        <title>Genomic Encyclopedia of Type Strains, Phase IV (KMG-V): Genome sequencing to study the core and pangenomes of soil and plant-associated prokaryotes.</title>
        <authorList>
            <person name="Whitman W."/>
        </authorList>
    </citation>
    <scope>NUCLEOTIDE SEQUENCE [LARGE SCALE GENOMIC DNA]</scope>
    <source>
        <strain evidence="2">M8UP27</strain>
    </source>
</reference>
<proteinExistence type="predicted"/>
<organism evidence="2 3">
    <name type="scientific">Tunturiibacter empetritectus</name>
    <dbReference type="NCBI Taxonomy" id="3069691"/>
    <lineage>
        <taxon>Bacteria</taxon>
        <taxon>Pseudomonadati</taxon>
        <taxon>Acidobacteriota</taxon>
        <taxon>Terriglobia</taxon>
        <taxon>Terriglobales</taxon>
        <taxon>Acidobacteriaceae</taxon>
        <taxon>Tunturiibacter</taxon>
    </lineage>
</organism>
<dbReference type="Pfam" id="PF01261">
    <property type="entry name" value="AP_endonuc_2"/>
    <property type="match status" value="1"/>
</dbReference>
<dbReference type="InterPro" id="IPR036237">
    <property type="entry name" value="Xyl_isomerase-like_sf"/>
</dbReference>
<evidence type="ECO:0000259" key="1">
    <source>
        <dbReference type="Pfam" id="PF01261"/>
    </source>
</evidence>
<dbReference type="EMBL" id="JACHDY010000007">
    <property type="protein sequence ID" value="MBB5319205.1"/>
    <property type="molecule type" value="Genomic_DNA"/>
</dbReference>